<name>H6RRY6_BLASD</name>
<dbReference type="AlphaFoldDB" id="H6RRY6"/>
<protein>
    <submittedName>
        <fullName evidence="1">Uncharacterized protein</fullName>
    </submittedName>
</protein>
<reference evidence="1 2" key="1">
    <citation type="journal article" date="2012" name="J. Bacteriol.">
        <title>Genome Sequence of Blastococcus saxobsidens DD2, a Stone-Inhabiting Bacterium.</title>
        <authorList>
            <person name="Chouaia B."/>
            <person name="Crotti E."/>
            <person name="Brusetti L."/>
            <person name="Daffonchio D."/>
            <person name="Essoussi I."/>
            <person name="Nouioui I."/>
            <person name="Sbissi I."/>
            <person name="Ghodhbane-Gtari F."/>
            <person name="Gtari M."/>
            <person name="Vacherie B."/>
            <person name="Barbe V."/>
            <person name="Medigue C."/>
            <person name="Gury J."/>
            <person name="Pujic P."/>
            <person name="Normand P."/>
        </authorList>
    </citation>
    <scope>NUCLEOTIDE SEQUENCE [LARGE SCALE GENOMIC DNA]</scope>
    <source>
        <strain evidence="1 2">DD2</strain>
    </source>
</reference>
<sequence>MVAGAAAAALTAALIGSQRTVMRWRAEAMAWKQAAGKWQQAAEISRGTASRLLHTAERWRQVAEAAGAVYCGATVQESPCEVRPWRGHLCVAAPDHEAEAAEQHHVCDCGHGWREAGTG</sequence>
<dbReference type="KEGG" id="bsd:BLASA_2069"/>
<evidence type="ECO:0000313" key="2">
    <source>
        <dbReference type="Proteomes" id="UP000007517"/>
    </source>
</evidence>
<accession>H6RRY6</accession>
<dbReference type="STRING" id="1146883.BLASA_2069"/>
<organism evidence="1 2">
    <name type="scientific">Blastococcus saxobsidens (strain DD2)</name>
    <dbReference type="NCBI Taxonomy" id="1146883"/>
    <lineage>
        <taxon>Bacteria</taxon>
        <taxon>Bacillati</taxon>
        <taxon>Actinomycetota</taxon>
        <taxon>Actinomycetes</taxon>
        <taxon>Geodermatophilales</taxon>
        <taxon>Geodermatophilaceae</taxon>
        <taxon>Blastococcus</taxon>
    </lineage>
</organism>
<evidence type="ECO:0000313" key="1">
    <source>
        <dbReference type="EMBL" id="CCG02980.1"/>
    </source>
</evidence>
<gene>
    <name evidence="1" type="ordered locus">BLASA_2069</name>
</gene>
<dbReference type="EMBL" id="FO117623">
    <property type="protein sequence ID" value="CCG02980.1"/>
    <property type="molecule type" value="Genomic_DNA"/>
</dbReference>
<dbReference type="Proteomes" id="UP000007517">
    <property type="component" value="Chromosome"/>
</dbReference>
<reference evidence="2" key="2">
    <citation type="submission" date="2012-02" db="EMBL/GenBank/DDBJ databases">
        <title>Complete genome sequence of Blastococcus saxobsidens strain DD2.</title>
        <authorList>
            <person name="Genoscope."/>
        </authorList>
    </citation>
    <scope>NUCLEOTIDE SEQUENCE [LARGE SCALE GENOMIC DNA]</scope>
    <source>
        <strain evidence="2">DD2</strain>
    </source>
</reference>
<proteinExistence type="predicted"/>
<dbReference type="HOGENOM" id="CLU_2056820_0_0_11"/>
<keyword evidence="2" id="KW-1185">Reference proteome</keyword>